<accession>A0A843W2C8</accession>
<dbReference type="AlphaFoldDB" id="A0A843W2C8"/>
<dbReference type="SUPFAM" id="SSF52540">
    <property type="entry name" value="P-loop containing nucleoside triphosphate hydrolases"/>
    <property type="match status" value="1"/>
</dbReference>
<comment type="caution">
    <text evidence="3">The sequence shown here is derived from an EMBL/GenBank/DDBJ whole genome shotgun (WGS) entry which is preliminary data.</text>
</comment>
<dbReference type="Proteomes" id="UP000652761">
    <property type="component" value="Unassembled WGS sequence"/>
</dbReference>
<keyword evidence="4" id="KW-1185">Reference proteome</keyword>
<evidence type="ECO:0000313" key="4">
    <source>
        <dbReference type="Proteomes" id="UP000652761"/>
    </source>
</evidence>
<organism evidence="3 4">
    <name type="scientific">Colocasia esculenta</name>
    <name type="common">Wild taro</name>
    <name type="synonym">Arum esculentum</name>
    <dbReference type="NCBI Taxonomy" id="4460"/>
    <lineage>
        <taxon>Eukaryota</taxon>
        <taxon>Viridiplantae</taxon>
        <taxon>Streptophyta</taxon>
        <taxon>Embryophyta</taxon>
        <taxon>Tracheophyta</taxon>
        <taxon>Spermatophyta</taxon>
        <taxon>Magnoliopsida</taxon>
        <taxon>Liliopsida</taxon>
        <taxon>Araceae</taxon>
        <taxon>Aroideae</taxon>
        <taxon>Colocasieae</taxon>
        <taxon>Colocasia</taxon>
    </lineage>
</organism>
<dbReference type="Gene3D" id="3.40.50.300">
    <property type="entry name" value="P-loop containing nucleotide triphosphate hydrolases"/>
    <property type="match status" value="1"/>
</dbReference>
<gene>
    <name evidence="3" type="ORF">Taro_033770</name>
</gene>
<evidence type="ECO:0000256" key="2">
    <source>
        <dbReference type="SAM" id="MobiDB-lite"/>
    </source>
</evidence>
<dbReference type="EMBL" id="NMUH01002605">
    <property type="protein sequence ID" value="MQM01018.1"/>
    <property type="molecule type" value="Genomic_DNA"/>
</dbReference>
<reference evidence="3" key="1">
    <citation type="submission" date="2017-07" db="EMBL/GenBank/DDBJ databases">
        <title>Taro Niue Genome Assembly and Annotation.</title>
        <authorList>
            <person name="Atibalentja N."/>
            <person name="Keating K."/>
            <person name="Fields C.J."/>
        </authorList>
    </citation>
    <scope>NUCLEOTIDE SEQUENCE</scope>
    <source>
        <strain evidence="3">Niue_2</strain>
        <tissue evidence="3">Leaf</tissue>
    </source>
</reference>
<dbReference type="OrthoDB" id="6585768at2759"/>
<feature type="region of interest" description="Disordered" evidence="2">
    <location>
        <begin position="1"/>
        <end position="24"/>
    </location>
</feature>
<dbReference type="InterPro" id="IPR027417">
    <property type="entry name" value="P-loop_NTPase"/>
</dbReference>
<dbReference type="Pfam" id="PF08477">
    <property type="entry name" value="Roc"/>
    <property type="match status" value="1"/>
</dbReference>
<dbReference type="PRINTS" id="PR00449">
    <property type="entry name" value="RASTRNSFRMNG"/>
</dbReference>
<evidence type="ECO:0000256" key="1">
    <source>
        <dbReference type="ARBA" id="ARBA00022741"/>
    </source>
</evidence>
<evidence type="ECO:0000313" key="3">
    <source>
        <dbReference type="EMBL" id="MQM01018.1"/>
    </source>
</evidence>
<dbReference type="GO" id="GO:0000166">
    <property type="term" value="F:nucleotide binding"/>
    <property type="evidence" value="ECO:0007669"/>
    <property type="project" value="UniProtKB-KW"/>
</dbReference>
<protein>
    <submittedName>
        <fullName evidence="3">Uncharacterized protein</fullName>
    </submittedName>
</protein>
<dbReference type="PANTHER" id="PTHR47978">
    <property type="match status" value="1"/>
</dbReference>
<name>A0A843W2C8_COLES</name>
<sequence length="204" mass="22939">MAGGSEASKAPARLQGHQDRRQRGVMTQLHRALVPLGLRRSLSGHLNFFCRLLRFLWDRVLACSAGRPRRYRRIRGCPSTPREADADARGTSSTLRCSEGLGGDSDLVELKVCLLGDCHVGKTAFMAKYVEDMEEQMCLQMAGLSLMDKILSVKDVRIAFRIWDVKGDRQFLYHIPIACKDAAAILIMFDLTRRCTLNKFVLPL</sequence>
<proteinExistence type="predicted"/>
<keyword evidence="1" id="KW-0547">Nucleotide-binding</keyword>